<dbReference type="GO" id="GO:0004518">
    <property type="term" value="F:nuclease activity"/>
    <property type="evidence" value="ECO:0007669"/>
    <property type="project" value="UniProtKB-KW"/>
</dbReference>
<keyword evidence="3 5" id="KW-0540">Nuclease</keyword>
<dbReference type="InterPro" id="IPR006641">
    <property type="entry name" value="YqgF/RNaseH-like_dom"/>
</dbReference>
<evidence type="ECO:0000256" key="3">
    <source>
        <dbReference type="ARBA" id="ARBA00022722"/>
    </source>
</evidence>
<dbReference type="InterPro" id="IPR037027">
    <property type="entry name" value="YqgF/RNaseH-like_dom_sf"/>
</dbReference>
<dbReference type="SUPFAM" id="SSF53098">
    <property type="entry name" value="Ribonuclease H-like"/>
    <property type="match status" value="1"/>
</dbReference>
<comment type="function">
    <text evidence="5">Could be a nuclease involved in processing of the 5'-end of pre-16S rRNA.</text>
</comment>
<evidence type="ECO:0000259" key="6">
    <source>
        <dbReference type="SMART" id="SM00732"/>
    </source>
</evidence>
<protein>
    <recommendedName>
        <fullName evidence="5">Putative pre-16S rRNA nuclease</fullName>
        <ecNumber evidence="5">3.1.-.-</ecNumber>
    </recommendedName>
</protein>
<keyword evidence="8" id="KW-1185">Reference proteome</keyword>
<comment type="similarity">
    <text evidence="5">Belongs to the YqgF HJR family.</text>
</comment>
<reference evidence="7 8" key="1">
    <citation type="submission" date="2019-01" db="EMBL/GenBank/DDBJ databases">
        <title>Lactibacter flavus gen. nov., sp. nov., a novel bacterium of the family Propionibacteriaceae isolated from raw milk and dairy products.</title>
        <authorList>
            <person name="Huptas C."/>
            <person name="Wenning M."/>
            <person name="Breitenwieser F."/>
            <person name="Doll E."/>
            <person name="Von Neubeck M."/>
            <person name="Busse H.-J."/>
            <person name="Scherer S."/>
        </authorList>
    </citation>
    <scope>NUCLEOTIDE SEQUENCE [LARGE SCALE GENOMIC DNA]</scope>
    <source>
        <strain evidence="7 8">KCTC 33808</strain>
    </source>
</reference>
<evidence type="ECO:0000256" key="5">
    <source>
        <dbReference type="HAMAP-Rule" id="MF_00651"/>
    </source>
</evidence>
<evidence type="ECO:0000313" key="7">
    <source>
        <dbReference type="EMBL" id="TBT85457.1"/>
    </source>
</evidence>
<dbReference type="InterPro" id="IPR012337">
    <property type="entry name" value="RNaseH-like_sf"/>
</dbReference>
<gene>
    <name evidence="7" type="primary">ruvX</name>
    <name evidence="7" type="ORF">ET989_06860</name>
</gene>
<dbReference type="GO" id="GO:0000967">
    <property type="term" value="P:rRNA 5'-end processing"/>
    <property type="evidence" value="ECO:0007669"/>
    <property type="project" value="UniProtKB-UniRule"/>
</dbReference>
<dbReference type="NCBIfam" id="TIGR00250">
    <property type="entry name" value="RNAse_H_YqgF"/>
    <property type="match status" value="1"/>
</dbReference>
<accession>A0A4Q9KEI9</accession>
<comment type="caution">
    <text evidence="7">The sequence shown here is derived from an EMBL/GenBank/DDBJ whole genome shotgun (WGS) entry which is preliminary data.</text>
</comment>
<comment type="subcellular location">
    <subcellularLocation>
        <location evidence="5">Cytoplasm</location>
    </subcellularLocation>
</comment>
<dbReference type="GO" id="GO:0005829">
    <property type="term" value="C:cytosol"/>
    <property type="evidence" value="ECO:0007669"/>
    <property type="project" value="TreeGrafter"/>
</dbReference>
<dbReference type="AlphaFoldDB" id="A0A4Q9KEI9"/>
<sequence length="160" mass="16912">MTDDLVGVRLGIDWGVARIGVAACDAAGVLAFPVETISPAQDARVVRDRLGAIIDEHAPVVAYLGLPRHLKGAEGESAAKARGQARWLATAFAPLEVRLVDERMTTVSATRQLREAGRSAKSQRGVIDQAAAVAILNHALDTERLTGARAGERIEGKGNQ</sequence>
<evidence type="ECO:0000256" key="4">
    <source>
        <dbReference type="ARBA" id="ARBA00022801"/>
    </source>
</evidence>
<dbReference type="RefSeq" id="WP_131167798.1">
    <property type="nucleotide sequence ID" value="NZ_CANLBI010000003.1"/>
</dbReference>
<dbReference type="Proteomes" id="UP000292373">
    <property type="component" value="Unassembled WGS sequence"/>
</dbReference>
<keyword evidence="1 5" id="KW-0963">Cytoplasm</keyword>
<name>A0A4Q9KEI9_9ACTN</name>
<dbReference type="GO" id="GO:0016788">
    <property type="term" value="F:hydrolase activity, acting on ester bonds"/>
    <property type="evidence" value="ECO:0007669"/>
    <property type="project" value="UniProtKB-UniRule"/>
</dbReference>
<dbReference type="Pfam" id="PF03652">
    <property type="entry name" value="RuvX"/>
    <property type="match status" value="1"/>
</dbReference>
<proteinExistence type="inferred from homology"/>
<dbReference type="CDD" id="cd16964">
    <property type="entry name" value="YqgF"/>
    <property type="match status" value="1"/>
</dbReference>
<dbReference type="HAMAP" id="MF_00651">
    <property type="entry name" value="Nuclease_YqgF"/>
    <property type="match status" value="1"/>
</dbReference>
<evidence type="ECO:0000256" key="1">
    <source>
        <dbReference type="ARBA" id="ARBA00022490"/>
    </source>
</evidence>
<evidence type="ECO:0000313" key="8">
    <source>
        <dbReference type="Proteomes" id="UP000292373"/>
    </source>
</evidence>
<dbReference type="EMBL" id="SDMQ01000005">
    <property type="protein sequence ID" value="TBT85457.1"/>
    <property type="molecule type" value="Genomic_DNA"/>
</dbReference>
<dbReference type="PANTHER" id="PTHR33317">
    <property type="entry name" value="POLYNUCLEOTIDYL TRANSFERASE, RIBONUCLEASE H-LIKE SUPERFAMILY PROTEIN"/>
    <property type="match status" value="1"/>
</dbReference>
<feature type="domain" description="YqgF/RNase H-like" evidence="6">
    <location>
        <begin position="7"/>
        <end position="109"/>
    </location>
</feature>
<keyword evidence="4 5" id="KW-0378">Hydrolase</keyword>
<dbReference type="Gene3D" id="3.30.420.140">
    <property type="entry name" value="YqgF/RNase H-like domain"/>
    <property type="match status" value="1"/>
</dbReference>
<dbReference type="InterPro" id="IPR005227">
    <property type="entry name" value="YqgF"/>
</dbReference>
<dbReference type="PANTHER" id="PTHR33317:SF4">
    <property type="entry name" value="POLYNUCLEOTIDYL TRANSFERASE, RIBONUCLEASE H-LIKE SUPERFAMILY PROTEIN"/>
    <property type="match status" value="1"/>
</dbReference>
<keyword evidence="2 5" id="KW-0690">Ribosome biogenesis</keyword>
<evidence type="ECO:0000256" key="2">
    <source>
        <dbReference type="ARBA" id="ARBA00022517"/>
    </source>
</evidence>
<dbReference type="OrthoDB" id="9790539at2"/>
<dbReference type="SMART" id="SM00732">
    <property type="entry name" value="YqgFc"/>
    <property type="match status" value="1"/>
</dbReference>
<organism evidence="7 8">
    <name type="scientific">Propioniciclava sinopodophylli</name>
    <dbReference type="NCBI Taxonomy" id="1837344"/>
    <lineage>
        <taxon>Bacteria</taxon>
        <taxon>Bacillati</taxon>
        <taxon>Actinomycetota</taxon>
        <taxon>Actinomycetes</taxon>
        <taxon>Propionibacteriales</taxon>
        <taxon>Propionibacteriaceae</taxon>
        <taxon>Propioniciclava</taxon>
    </lineage>
</organism>
<dbReference type="EC" id="3.1.-.-" evidence="5"/>